<reference evidence="2" key="1">
    <citation type="submission" date="2020-05" db="EMBL/GenBank/DDBJ databases">
        <authorList>
            <person name="Chiriac C."/>
            <person name="Salcher M."/>
            <person name="Ghai R."/>
            <person name="Kavagutti S V."/>
        </authorList>
    </citation>
    <scope>NUCLEOTIDE SEQUENCE</scope>
</reference>
<sequence length="75" mass="8434">MLTIGTLVVGAFLILGRSPRVLRWSLGWVLIWFVTLLALMAFTLSDIEAISPFESLSPSTWWPFLTDSYVGRVFA</sequence>
<protein>
    <submittedName>
        <fullName evidence="2">Unannotated protein</fullName>
    </submittedName>
</protein>
<evidence type="ECO:0000256" key="1">
    <source>
        <dbReference type="SAM" id="Phobius"/>
    </source>
</evidence>
<keyword evidence="1" id="KW-1133">Transmembrane helix</keyword>
<gene>
    <name evidence="2" type="ORF">UFOPK2282_00742</name>
</gene>
<feature type="transmembrane region" description="Helical" evidence="1">
    <location>
        <begin position="26"/>
        <end position="44"/>
    </location>
</feature>
<dbReference type="EMBL" id="CAEZWR010000071">
    <property type="protein sequence ID" value="CAB4664202.1"/>
    <property type="molecule type" value="Genomic_DNA"/>
</dbReference>
<organism evidence="2">
    <name type="scientific">freshwater metagenome</name>
    <dbReference type="NCBI Taxonomy" id="449393"/>
    <lineage>
        <taxon>unclassified sequences</taxon>
        <taxon>metagenomes</taxon>
        <taxon>ecological metagenomes</taxon>
    </lineage>
</organism>
<dbReference type="AlphaFoldDB" id="A0A6J6LRB8"/>
<evidence type="ECO:0000313" key="2">
    <source>
        <dbReference type="EMBL" id="CAB4664202.1"/>
    </source>
</evidence>
<proteinExistence type="predicted"/>
<name>A0A6J6LRB8_9ZZZZ</name>
<keyword evidence="1" id="KW-0472">Membrane</keyword>
<accession>A0A6J6LRB8</accession>
<keyword evidence="1" id="KW-0812">Transmembrane</keyword>